<dbReference type="PANTHER" id="PTHR22954:SF3">
    <property type="entry name" value="PROTEIN CBG08539"/>
    <property type="match status" value="1"/>
</dbReference>
<dbReference type="EMBL" id="PDUG01000017">
    <property type="protein sequence ID" value="PIC12906.1"/>
    <property type="molecule type" value="Genomic_DNA"/>
</dbReference>
<keyword evidence="1" id="KW-0175">Coiled coil</keyword>
<dbReference type="AlphaFoldDB" id="A0A2G5SDD1"/>
<reference evidence="4" key="1">
    <citation type="submission" date="2017-10" db="EMBL/GenBank/DDBJ databases">
        <title>Rapid genome shrinkage in a self-fertile nematode reveals novel sperm competition proteins.</title>
        <authorList>
            <person name="Yin D."/>
            <person name="Schwarz E.M."/>
            <person name="Thomas C.G."/>
            <person name="Felde R.L."/>
            <person name="Korf I.F."/>
            <person name="Cutter A.D."/>
            <person name="Schartner C.M."/>
            <person name="Ralston E.J."/>
            <person name="Meyer B.J."/>
            <person name="Haag E.S."/>
        </authorList>
    </citation>
    <scope>NUCLEOTIDE SEQUENCE [LARGE SCALE GENOMIC DNA]</scope>
    <source>
        <strain evidence="4">JU1422</strain>
    </source>
</reference>
<proteinExistence type="predicted"/>
<organism evidence="3 4">
    <name type="scientific">Caenorhabditis nigoni</name>
    <dbReference type="NCBI Taxonomy" id="1611254"/>
    <lineage>
        <taxon>Eukaryota</taxon>
        <taxon>Metazoa</taxon>
        <taxon>Ecdysozoa</taxon>
        <taxon>Nematoda</taxon>
        <taxon>Chromadorea</taxon>
        <taxon>Rhabditida</taxon>
        <taxon>Rhabditina</taxon>
        <taxon>Rhabditomorpha</taxon>
        <taxon>Rhabditoidea</taxon>
        <taxon>Rhabditidae</taxon>
        <taxon>Peloderinae</taxon>
        <taxon>Caenorhabditis</taxon>
    </lineage>
</organism>
<name>A0A2G5SDD1_9PELO</name>
<dbReference type="InterPro" id="IPR005312">
    <property type="entry name" value="DUF1759"/>
</dbReference>
<protein>
    <submittedName>
        <fullName evidence="3">Uncharacterized protein</fullName>
    </submittedName>
</protein>
<dbReference type="PANTHER" id="PTHR22954">
    <property type="entry name" value="RETROVIRAL PROTEASE-RELATED"/>
    <property type="match status" value="1"/>
</dbReference>
<evidence type="ECO:0000256" key="2">
    <source>
        <dbReference type="SAM" id="MobiDB-lite"/>
    </source>
</evidence>
<gene>
    <name evidence="3" type="ORF">B9Z55_028141</name>
</gene>
<evidence type="ECO:0000313" key="4">
    <source>
        <dbReference type="Proteomes" id="UP000230233"/>
    </source>
</evidence>
<evidence type="ECO:0000313" key="3">
    <source>
        <dbReference type="EMBL" id="PIC12906.1"/>
    </source>
</evidence>
<feature type="region of interest" description="Disordered" evidence="2">
    <location>
        <begin position="234"/>
        <end position="270"/>
    </location>
</feature>
<sequence length="270" mass="31136">MDDAAIASAEDYMTKAIDLLGQTNTARDKMAAQKDILLSKLPAQDSSRDKAPKQLPQGVAFPKIPRFKGDKGSFSSFWTVFEEVIDKADLSNVIKMTHLQNYLQGEARQLIRKFRVADENYELAVEEFQKKYNNKKRIVIDLYDALDSLRAKSDAVKDQRELLEQLQVVIKQLEDHDQTLDILMVQKSIIRKFSRQIQERLYDKKLDSEEDEDWTIATLITDLEKVITKQEKLNENLKANQESRHQSEKKANSQRPQKDTKGSSSENSKE</sequence>
<dbReference type="Pfam" id="PF03564">
    <property type="entry name" value="DUF1759"/>
    <property type="match status" value="1"/>
</dbReference>
<accession>A0A2G5SDD1</accession>
<dbReference type="OrthoDB" id="5864015at2759"/>
<comment type="caution">
    <text evidence="3">The sequence shown here is derived from an EMBL/GenBank/DDBJ whole genome shotgun (WGS) entry which is preliminary data.</text>
</comment>
<dbReference type="STRING" id="1611254.A0A2G5SDD1"/>
<dbReference type="Proteomes" id="UP000230233">
    <property type="component" value="Unassembled WGS sequence"/>
</dbReference>
<feature type="coiled-coil region" evidence="1">
    <location>
        <begin position="146"/>
        <end position="176"/>
    </location>
</feature>
<keyword evidence="4" id="KW-1185">Reference proteome</keyword>
<evidence type="ECO:0000256" key="1">
    <source>
        <dbReference type="SAM" id="Coils"/>
    </source>
</evidence>